<feature type="domain" description="HTH cro/C1-type" evidence="2">
    <location>
        <begin position="61"/>
        <end position="114"/>
    </location>
</feature>
<sequence length="388" mass="43635">MTIKPIRTPADLRTSKARLALLMTAPNTDQHDDEIEVLTTLIEQYEQKHTPIDAPTPVAAIKFRMDEKGLSARELEPFIGTRARISEVFSGKRQLSIDMIRSLHEGLNIPYESLISGRSPTHDSGNVSTPAVDKLNELGFNIKANDVGAFISASMSNPSLTLLRKTRTQRAVSKTDQNALLLWQAAILQRSEQSPLRSLFKPSAFTKDSLRQLAKLSVRADGPRQAIDRLITFGISVVILPALPGTFLDGAAMVNQKGAPVIGLTLRHDRIDNFWYTLLHECAHIALHFNEMIQTHEAFIDDMDIRGEDEFEREADALARDTLIPPQIHSETDWNENTSLDELHTLSSRARVHISVVAGRWQRDHQNYKRFSRLIERNSIKPMLNLGD</sequence>
<dbReference type="Pfam" id="PF06114">
    <property type="entry name" value="Peptidase_M78"/>
    <property type="match status" value="1"/>
</dbReference>
<name>A0A840NAC5_9BRAD</name>
<proteinExistence type="inferred from homology"/>
<dbReference type="CDD" id="cd00093">
    <property type="entry name" value="HTH_XRE"/>
    <property type="match status" value="1"/>
</dbReference>
<dbReference type="PANTHER" id="PTHR40455">
    <property type="entry name" value="ANTITOXIN HIGA"/>
    <property type="match status" value="1"/>
</dbReference>
<dbReference type="AlphaFoldDB" id="A0A840NAC5"/>
<organism evidence="3 4">
    <name type="scientific">Afipia massiliensis</name>
    <dbReference type="NCBI Taxonomy" id="211460"/>
    <lineage>
        <taxon>Bacteria</taxon>
        <taxon>Pseudomonadati</taxon>
        <taxon>Pseudomonadota</taxon>
        <taxon>Alphaproteobacteria</taxon>
        <taxon>Hyphomicrobiales</taxon>
        <taxon>Nitrobacteraceae</taxon>
        <taxon>Afipia</taxon>
    </lineage>
</organism>
<evidence type="ECO:0000313" key="3">
    <source>
        <dbReference type="EMBL" id="MBB5053656.1"/>
    </source>
</evidence>
<dbReference type="InterPro" id="IPR039060">
    <property type="entry name" value="Antitox_HigA"/>
</dbReference>
<evidence type="ECO:0000256" key="1">
    <source>
        <dbReference type="ARBA" id="ARBA00007227"/>
    </source>
</evidence>
<dbReference type="GO" id="GO:0006355">
    <property type="term" value="P:regulation of DNA-templated transcription"/>
    <property type="evidence" value="ECO:0007669"/>
    <property type="project" value="InterPro"/>
</dbReference>
<comment type="caution">
    <text evidence="3">The sequence shown here is derived from an EMBL/GenBank/DDBJ whole genome shotgun (WGS) entry which is preliminary data.</text>
</comment>
<dbReference type="GO" id="GO:0001046">
    <property type="term" value="F:core promoter sequence-specific DNA binding"/>
    <property type="evidence" value="ECO:0007669"/>
    <property type="project" value="TreeGrafter"/>
</dbReference>
<dbReference type="InterPro" id="IPR010982">
    <property type="entry name" value="Lambda_DNA-bd_dom_sf"/>
</dbReference>
<dbReference type="PROSITE" id="PS50943">
    <property type="entry name" value="HTH_CROC1"/>
    <property type="match status" value="1"/>
</dbReference>
<comment type="similarity">
    <text evidence="1">Belongs to the short-chain fatty acyl-CoA assimilation regulator (ScfR) family.</text>
</comment>
<dbReference type="PANTHER" id="PTHR40455:SF1">
    <property type="entry name" value="ANTITOXIN HIGA"/>
    <property type="match status" value="1"/>
</dbReference>
<protein>
    <submittedName>
        <fullName evidence="3">HTH-type transcriptional regulator/antitoxin HigA</fullName>
    </submittedName>
</protein>
<reference evidence="3 4" key="1">
    <citation type="submission" date="2020-08" db="EMBL/GenBank/DDBJ databases">
        <title>Genomic Encyclopedia of Type Strains, Phase IV (KMG-IV): sequencing the most valuable type-strain genomes for metagenomic binning, comparative biology and taxonomic classification.</title>
        <authorList>
            <person name="Goeker M."/>
        </authorList>
    </citation>
    <scope>NUCLEOTIDE SEQUENCE [LARGE SCALE GENOMIC DNA]</scope>
    <source>
        <strain evidence="3 4">DSM 17498</strain>
    </source>
</reference>
<dbReference type="RefSeq" id="WP_062316932.1">
    <property type="nucleotide sequence ID" value="NZ_JACHIJ010000005.1"/>
</dbReference>
<evidence type="ECO:0000259" key="2">
    <source>
        <dbReference type="PROSITE" id="PS50943"/>
    </source>
</evidence>
<dbReference type="Pfam" id="PF01381">
    <property type="entry name" value="HTH_3"/>
    <property type="match status" value="1"/>
</dbReference>
<gene>
    <name evidence="3" type="ORF">HNQ36_003656</name>
</gene>
<accession>A0A840NAC5</accession>
<dbReference type="EMBL" id="JACHIJ010000005">
    <property type="protein sequence ID" value="MBB5053656.1"/>
    <property type="molecule type" value="Genomic_DNA"/>
</dbReference>
<dbReference type="Proteomes" id="UP000521227">
    <property type="component" value="Unassembled WGS sequence"/>
</dbReference>
<dbReference type="InterPro" id="IPR001387">
    <property type="entry name" value="Cro/C1-type_HTH"/>
</dbReference>
<dbReference type="SMART" id="SM00530">
    <property type="entry name" value="HTH_XRE"/>
    <property type="match status" value="1"/>
</dbReference>
<dbReference type="SUPFAM" id="SSF47413">
    <property type="entry name" value="lambda repressor-like DNA-binding domains"/>
    <property type="match status" value="1"/>
</dbReference>
<evidence type="ECO:0000313" key="4">
    <source>
        <dbReference type="Proteomes" id="UP000521227"/>
    </source>
</evidence>
<dbReference type="InterPro" id="IPR010359">
    <property type="entry name" value="IrrE_HExxH"/>
</dbReference>